<dbReference type="SUPFAM" id="SSF56672">
    <property type="entry name" value="DNA/RNA polymerases"/>
    <property type="match status" value="1"/>
</dbReference>
<feature type="compositionally biased region" description="Pro residues" evidence="1">
    <location>
        <begin position="9"/>
        <end position="25"/>
    </location>
</feature>
<evidence type="ECO:0000259" key="2">
    <source>
        <dbReference type="PROSITE" id="PS50878"/>
    </source>
</evidence>
<feature type="region of interest" description="Disordered" evidence="1">
    <location>
        <begin position="1"/>
        <end position="27"/>
    </location>
</feature>
<dbReference type="InterPro" id="IPR043502">
    <property type="entry name" value="DNA/RNA_pol_sf"/>
</dbReference>
<protein>
    <recommendedName>
        <fullName evidence="2">Reverse transcriptase domain-containing protein</fullName>
    </recommendedName>
</protein>
<accession>A0A9J6H1V2</accession>
<organism evidence="3 4">
    <name type="scientific">Haemaphysalis longicornis</name>
    <name type="common">Bush tick</name>
    <dbReference type="NCBI Taxonomy" id="44386"/>
    <lineage>
        <taxon>Eukaryota</taxon>
        <taxon>Metazoa</taxon>
        <taxon>Ecdysozoa</taxon>
        <taxon>Arthropoda</taxon>
        <taxon>Chelicerata</taxon>
        <taxon>Arachnida</taxon>
        <taxon>Acari</taxon>
        <taxon>Parasitiformes</taxon>
        <taxon>Ixodida</taxon>
        <taxon>Ixodoidea</taxon>
        <taxon>Ixodidae</taxon>
        <taxon>Haemaphysalinae</taxon>
        <taxon>Haemaphysalis</taxon>
    </lineage>
</organism>
<dbReference type="GO" id="GO:0071897">
    <property type="term" value="P:DNA biosynthetic process"/>
    <property type="evidence" value="ECO:0007669"/>
    <property type="project" value="UniProtKB-ARBA"/>
</dbReference>
<dbReference type="Proteomes" id="UP000821853">
    <property type="component" value="Unassembled WGS sequence"/>
</dbReference>
<dbReference type="PROSITE" id="PS50878">
    <property type="entry name" value="RT_POL"/>
    <property type="match status" value="1"/>
</dbReference>
<dbReference type="PANTHER" id="PTHR19446">
    <property type="entry name" value="REVERSE TRANSCRIPTASES"/>
    <property type="match status" value="1"/>
</dbReference>
<dbReference type="EMBL" id="JABSTR010002965">
    <property type="protein sequence ID" value="KAH9384711.1"/>
    <property type="molecule type" value="Genomic_DNA"/>
</dbReference>
<dbReference type="OrthoDB" id="6429725at2759"/>
<dbReference type="InterPro" id="IPR000477">
    <property type="entry name" value="RT_dom"/>
</dbReference>
<evidence type="ECO:0000256" key="1">
    <source>
        <dbReference type="SAM" id="MobiDB-lite"/>
    </source>
</evidence>
<evidence type="ECO:0000313" key="3">
    <source>
        <dbReference type="EMBL" id="KAH9384711.1"/>
    </source>
</evidence>
<reference evidence="3 4" key="1">
    <citation type="journal article" date="2020" name="Cell">
        <title>Large-Scale Comparative Analyses of Tick Genomes Elucidate Their Genetic Diversity and Vector Capacities.</title>
        <authorList>
            <consortium name="Tick Genome and Microbiome Consortium (TIGMIC)"/>
            <person name="Jia N."/>
            <person name="Wang J."/>
            <person name="Shi W."/>
            <person name="Du L."/>
            <person name="Sun Y."/>
            <person name="Zhan W."/>
            <person name="Jiang J.F."/>
            <person name="Wang Q."/>
            <person name="Zhang B."/>
            <person name="Ji P."/>
            <person name="Bell-Sakyi L."/>
            <person name="Cui X.M."/>
            <person name="Yuan T.T."/>
            <person name="Jiang B.G."/>
            <person name="Yang W.F."/>
            <person name="Lam T.T."/>
            <person name="Chang Q.C."/>
            <person name="Ding S.J."/>
            <person name="Wang X.J."/>
            <person name="Zhu J.G."/>
            <person name="Ruan X.D."/>
            <person name="Zhao L."/>
            <person name="Wei J.T."/>
            <person name="Ye R.Z."/>
            <person name="Que T.C."/>
            <person name="Du C.H."/>
            <person name="Zhou Y.H."/>
            <person name="Cheng J.X."/>
            <person name="Dai P.F."/>
            <person name="Guo W.B."/>
            <person name="Han X.H."/>
            <person name="Huang E.J."/>
            <person name="Li L.F."/>
            <person name="Wei W."/>
            <person name="Gao Y.C."/>
            <person name="Liu J.Z."/>
            <person name="Shao H.Z."/>
            <person name="Wang X."/>
            <person name="Wang C.C."/>
            <person name="Yang T.C."/>
            <person name="Huo Q.B."/>
            <person name="Li W."/>
            <person name="Chen H.Y."/>
            <person name="Chen S.E."/>
            <person name="Zhou L.G."/>
            <person name="Ni X.B."/>
            <person name="Tian J.H."/>
            <person name="Sheng Y."/>
            <person name="Liu T."/>
            <person name="Pan Y.S."/>
            <person name="Xia L.Y."/>
            <person name="Li J."/>
            <person name="Zhao F."/>
            <person name="Cao W.C."/>
        </authorList>
    </citation>
    <scope>NUCLEOTIDE SEQUENCE [LARGE SCALE GENOMIC DNA]</scope>
    <source>
        <strain evidence="3">HaeL-2018</strain>
    </source>
</reference>
<keyword evidence="4" id="KW-1185">Reference proteome</keyword>
<gene>
    <name evidence="3" type="ORF">HPB48_026722</name>
</gene>
<sequence>MKAFLPNYDTPPPSFGGPSPLPPEAGRPLTMEEAAGLVSPFTMAELLAAIDSAGTHKALGPDGIQFEVYKNCTEKYLQVIVTTINEAWASGCVPTFWKHAEIIGVPKAGKPPDRLSHLRLIALTCTLCKLAERMLASRLTWWLEGMGWYHPSQIGIGPHIGAEDGLEAFSTSVLIEGRTYRIRSILSLDVKKAYDNVSH</sequence>
<feature type="domain" description="Reverse transcriptase" evidence="2">
    <location>
        <begin position="86"/>
        <end position="199"/>
    </location>
</feature>
<comment type="caution">
    <text evidence="3">The sequence shown here is derived from an EMBL/GenBank/DDBJ whole genome shotgun (WGS) entry which is preliminary data.</text>
</comment>
<dbReference type="VEuPathDB" id="VectorBase:HLOH_052154"/>
<name>A0A9J6H1V2_HAELO</name>
<dbReference type="AlphaFoldDB" id="A0A9J6H1V2"/>
<dbReference type="OMA" id="EAWASGC"/>
<evidence type="ECO:0000313" key="4">
    <source>
        <dbReference type="Proteomes" id="UP000821853"/>
    </source>
</evidence>
<proteinExistence type="predicted"/>